<dbReference type="RefSeq" id="WP_011644907.1">
    <property type="nucleotide sequence ID" value="NC_008347.1"/>
</dbReference>
<dbReference type="EMBL" id="CP000449">
    <property type="protein sequence ID" value="ABI67263.1"/>
    <property type="molecule type" value="Genomic_DNA"/>
</dbReference>
<evidence type="ECO:0000256" key="1">
    <source>
        <dbReference type="SAM" id="MobiDB-lite"/>
    </source>
</evidence>
<dbReference type="InterPro" id="IPR002625">
    <property type="entry name" value="Smr_dom"/>
</dbReference>
<dbReference type="KEGG" id="mmr:Mmar10_2982"/>
<evidence type="ECO:0000313" key="3">
    <source>
        <dbReference type="EMBL" id="ABI67263.1"/>
    </source>
</evidence>
<dbReference type="SMART" id="SM00463">
    <property type="entry name" value="SMR"/>
    <property type="match status" value="1"/>
</dbReference>
<dbReference type="PROSITE" id="PS50828">
    <property type="entry name" value="SMR"/>
    <property type="match status" value="1"/>
</dbReference>
<dbReference type="STRING" id="394221.Mmar10_2982"/>
<dbReference type="OrthoDB" id="7165597at2"/>
<dbReference type="Proteomes" id="UP000001964">
    <property type="component" value="Chromosome"/>
</dbReference>
<evidence type="ECO:0000259" key="2">
    <source>
        <dbReference type="PROSITE" id="PS50828"/>
    </source>
</evidence>
<proteinExistence type="predicted"/>
<gene>
    <name evidence="3" type="ordered locus">Mmar10_2982</name>
</gene>
<feature type="region of interest" description="Disordered" evidence="1">
    <location>
        <begin position="1"/>
        <end position="90"/>
    </location>
</feature>
<sequence>MSRKRTMRPEERALWSRVAKSVKPISQDRLRSLEEAEPPTPQTPKPVSQKSMDTAARAYNTAVPASPKSRTVAPYDPPTPHNRSGEKRVRRGRLEIDGRIDLHGLTQDQALRSLRHFLQMAHAGGYRTVLVITGKGFKSRERDAAPWEQVEEPGVLRRKLPEWLGLPEFSQYVSGYAKSHSRHGGSGAFYVTLRVRAKD</sequence>
<dbReference type="SUPFAM" id="SSF160443">
    <property type="entry name" value="SMR domain-like"/>
    <property type="match status" value="1"/>
</dbReference>
<dbReference type="PANTHER" id="PTHR35562:SF2">
    <property type="entry name" value="DNA ENDONUCLEASE SMRA-RELATED"/>
    <property type="match status" value="1"/>
</dbReference>
<feature type="domain" description="Smr" evidence="2">
    <location>
        <begin position="100"/>
        <end position="194"/>
    </location>
</feature>
<keyword evidence="4" id="KW-1185">Reference proteome</keyword>
<accession>Q0AKD0</accession>
<dbReference type="AlphaFoldDB" id="Q0AKD0"/>
<dbReference type="InterPro" id="IPR036063">
    <property type="entry name" value="Smr_dom_sf"/>
</dbReference>
<dbReference type="PANTHER" id="PTHR35562">
    <property type="entry name" value="DNA ENDONUCLEASE SMRA-RELATED"/>
    <property type="match status" value="1"/>
</dbReference>
<dbReference type="eggNOG" id="COG2840">
    <property type="taxonomic scope" value="Bacteria"/>
</dbReference>
<evidence type="ECO:0000313" key="4">
    <source>
        <dbReference type="Proteomes" id="UP000001964"/>
    </source>
</evidence>
<name>Q0AKD0_MARMM</name>
<dbReference type="Pfam" id="PF01713">
    <property type="entry name" value="Smr"/>
    <property type="match status" value="1"/>
</dbReference>
<dbReference type="Gene3D" id="3.30.1370.110">
    <property type="match status" value="1"/>
</dbReference>
<organism evidence="3 4">
    <name type="scientific">Maricaulis maris (strain MCS10)</name>
    <name type="common">Caulobacter maris</name>
    <dbReference type="NCBI Taxonomy" id="394221"/>
    <lineage>
        <taxon>Bacteria</taxon>
        <taxon>Pseudomonadati</taxon>
        <taxon>Pseudomonadota</taxon>
        <taxon>Alphaproteobacteria</taxon>
        <taxon>Maricaulales</taxon>
        <taxon>Maricaulaceae</taxon>
        <taxon>Maricaulis</taxon>
    </lineage>
</organism>
<protein>
    <submittedName>
        <fullName evidence="3">Smr protein/MutS2</fullName>
    </submittedName>
</protein>
<reference evidence="3 4" key="1">
    <citation type="submission" date="2006-08" db="EMBL/GenBank/DDBJ databases">
        <title>Complete sequence of Maricaulis maris MCS10.</title>
        <authorList>
            <consortium name="US DOE Joint Genome Institute"/>
            <person name="Copeland A."/>
            <person name="Lucas S."/>
            <person name="Lapidus A."/>
            <person name="Barry K."/>
            <person name="Detter J.C."/>
            <person name="Glavina del Rio T."/>
            <person name="Hammon N."/>
            <person name="Israni S."/>
            <person name="Dalin E."/>
            <person name="Tice H."/>
            <person name="Pitluck S."/>
            <person name="Saunders E."/>
            <person name="Brettin T."/>
            <person name="Bruce D."/>
            <person name="Han C."/>
            <person name="Tapia R."/>
            <person name="Gilna P."/>
            <person name="Schmutz J."/>
            <person name="Larimer F."/>
            <person name="Land M."/>
            <person name="Hauser L."/>
            <person name="Kyrpides N."/>
            <person name="Mikhailova N."/>
            <person name="Viollier P."/>
            <person name="Stephens C."/>
            <person name="Richardson P."/>
        </authorList>
    </citation>
    <scope>NUCLEOTIDE SEQUENCE [LARGE SCALE GENOMIC DNA]</scope>
    <source>
        <strain evidence="3 4">MCS10</strain>
    </source>
</reference>
<dbReference type="HOGENOM" id="CLU_055978_2_0_5"/>